<feature type="compositionally biased region" description="Low complexity" evidence="1">
    <location>
        <begin position="162"/>
        <end position="173"/>
    </location>
</feature>
<evidence type="ECO:0000313" key="2">
    <source>
        <dbReference type="EMBL" id="KAK3357880.1"/>
    </source>
</evidence>
<reference evidence="2" key="2">
    <citation type="submission" date="2023-06" db="EMBL/GenBank/DDBJ databases">
        <authorList>
            <consortium name="Lawrence Berkeley National Laboratory"/>
            <person name="Haridas S."/>
            <person name="Hensen N."/>
            <person name="Bonometti L."/>
            <person name="Westerberg I."/>
            <person name="Brannstrom I.O."/>
            <person name="Guillou S."/>
            <person name="Cros-Aarteil S."/>
            <person name="Calhoun S."/>
            <person name="Kuo A."/>
            <person name="Mondo S."/>
            <person name="Pangilinan J."/>
            <person name="Riley R."/>
            <person name="Labutti K."/>
            <person name="Andreopoulos B."/>
            <person name="Lipzen A."/>
            <person name="Chen C."/>
            <person name="Yanf M."/>
            <person name="Daum C."/>
            <person name="Ng V."/>
            <person name="Clum A."/>
            <person name="Steindorff A."/>
            <person name="Ohm R."/>
            <person name="Martin F."/>
            <person name="Silar P."/>
            <person name="Natvig D."/>
            <person name="Lalanne C."/>
            <person name="Gautier V."/>
            <person name="Ament-Velasquez S.L."/>
            <person name="Kruys A."/>
            <person name="Hutchinson M.I."/>
            <person name="Powell A.J."/>
            <person name="Barry K."/>
            <person name="Miller A.N."/>
            <person name="Grigoriev I.V."/>
            <person name="Debuchy R."/>
            <person name="Gladieux P."/>
            <person name="Thoren M.H."/>
            <person name="Johannesson H."/>
        </authorList>
    </citation>
    <scope>NUCLEOTIDE SEQUENCE</scope>
    <source>
        <strain evidence="2">CBS 955.72</strain>
    </source>
</reference>
<evidence type="ECO:0000313" key="3">
    <source>
        <dbReference type="Proteomes" id="UP001275084"/>
    </source>
</evidence>
<protein>
    <submittedName>
        <fullName evidence="2">Uncharacterized protein</fullName>
    </submittedName>
</protein>
<evidence type="ECO:0000256" key="1">
    <source>
        <dbReference type="SAM" id="MobiDB-lite"/>
    </source>
</evidence>
<comment type="caution">
    <text evidence="2">The sequence shown here is derived from an EMBL/GenBank/DDBJ whole genome shotgun (WGS) entry which is preliminary data.</text>
</comment>
<keyword evidence="3" id="KW-1185">Reference proteome</keyword>
<dbReference type="Proteomes" id="UP001275084">
    <property type="component" value="Unassembled WGS sequence"/>
</dbReference>
<name>A0AAJ0MGK2_9PEZI</name>
<reference evidence="2" key="1">
    <citation type="journal article" date="2023" name="Mol. Phylogenet. Evol.">
        <title>Genome-scale phylogeny and comparative genomics of the fungal order Sordariales.</title>
        <authorList>
            <person name="Hensen N."/>
            <person name="Bonometti L."/>
            <person name="Westerberg I."/>
            <person name="Brannstrom I.O."/>
            <person name="Guillou S."/>
            <person name="Cros-Aarteil S."/>
            <person name="Calhoun S."/>
            <person name="Haridas S."/>
            <person name="Kuo A."/>
            <person name="Mondo S."/>
            <person name="Pangilinan J."/>
            <person name="Riley R."/>
            <person name="LaButti K."/>
            <person name="Andreopoulos B."/>
            <person name="Lipzen A."/>
            <person name="Chen C."/>
            <person name="Yan M."/>
            <person name="Daum C."/>
            <person name="Ng V."/>
            <person name="Clum A."/>
            <person name="Steindorff A."/>
            <person name="Ohm R.A."/>
            <person name="Martin F."/>
            <person name="Silar P."/>
            <person name="Natvig D.O."/>
            <person name="Lalanne C."/>
            <person name="Gautier V."/>
            <person name="Ament-Velasquez S.L."/>
            <person name="Kruys A."/>
            <person name="Hutchinson M.I."/>
            <person name="Powell A.J."/>
            <person name="Barry K."/>
            <person name="Miller A.N."/>
            <person name="Grigoriev I.V."/>
            <person name="Debuchy R."/>
            <person name="Gladieux P."/>
            <person name="Hiltunen Thoren M."/>
            <person name="Johannesson H."/>
        </authorList>
    </citation>
    <scope>NUCLEOTIDE SEQUENCE</scope>
    <source>
        <strain evidence="2">CBS 955.72</strain>
    </source>
</reference>
<proteinExistence type="predicted"/>
<accession>A0AAJ0MGK2</accession>
<gene>
    <name evidence="2" type="ORF">B0T25DRAFT_517242</name>
</gene>
<sequence length="196" mass="21893">MKSPAESKYLHASFWALCNGGNLHSFIQNCRNQGITIPECLSLRFLQHFLETLQPMYTQPYPIFHSAANLENLDLHFPSPESKLPDLYLLNFSTSLQAPFPKTAEWDIPAVMAQISNFTDLSDASHPPTNPLSAAHEMLDELHAEFRRNKHDTHLSDYTADSHTTPSPQSSPSSAPPQTQPRRAGSERTPPSTSAR</sequence>
<dbReference type="AlphaFoldDB" id="A0AAJ0MGK2"/>
<organism evidence="2 3">
    <name type="scientific">Lasiosphaeria hispida</name>
    <dbReference type="NCBI Taxonomy" id="260671"/>
    <lineage>
        <taxon>Eukaryota</taxon>
        <taxon>Fungi</taxon>
        <taxon>Dikarya</taxon>
        <taxon>Ascomycota</taxon>
        <taxon>Pezizomycotina</taxon>
        <taxon>Sordariomycetes</taxon>
        <taxon>Sordariomycetidae</taxon>
        <taxon>Sordariales</taxon>
        <taxon>Lasiosphaeriaceae</taxon>
        <taxon>Lasiosphaeria</taxon>
    </lineage>
</organism>
<feature type="region of interest" description="Disordered" evidence="1">
    <location>
        <begin position="150"/>
        <end position="196"/>
    </location>
</feature>
<dbReference type="EMBL" id="JAUIQD010000003">
    <property type="protein sequence ID" value="KAK3357880.1"/>
    <property type="molecule type" value="Genomic_DNA"/>
</dbReference>